<dbReference type="Proteomes" id="UP000677244">
    <property type="component" value="Unassembled WGS sequence"/>
</dbReference>
<feature type="domain" description="DinB-like" evidence="1">
    <location>
        <begin position="12"/>
        <end position="155"/>
    </location>
</feature>
<reference evidence="2 3" key="1">
    <citation type="submission" date="2021-03" db="EMBL/GenBank/DDBJ databases">
        <title>Assistant Professor.</title>
        <authorList>
            <person name="Huq M.A."/>
        </authorList>
    </citation>
    <scope>NUCLEOTIDE SEQUENCE [LARGE SCALE GENOMIC DNA]</scope>
    <source>
        <strain evidence="2 3">MAH-29</strain>
    </source>
</reference>
<evidence type="ECO:0000313" key="2">
    <source>
        <dbReference type="EMBL" id="MBO9203479.1"/>
    </source>
</evidence>
<organism evidence="2 3">
    <name type="scientific">Niastella soli</name>
    <dbReference type="NCBI Taxonomy" id="2821487"/>
    <lineage>
        <taxon>Bacteria</taxon>
        <taxon>Pseudomonadati</taxon>
        <taxon>Bacteroidota</taxon>
        <taxon>Chitinophagia</taxon>
        <taxon>Chitinophagales</taxon>
        <taxon>Chitinophagaceae</taxon>
        <taxon>Niastella</taxon>
    </lineage>
</organism>
<evidence type="ECO:0000259" key="1">
    <source>
        <dbReference type="Pfam" id="PF12867"/>
    </source>
</evidence>
<dbReference type="Pfam" id="PF12867">
    <property type="entry name" value="DinB_2"/>
    <property type="match status" value="1"/>
</dbReference>
<dbReference type="InterPro" id="IPR034660">
    <property type="entry name" value="DinB/YfiT-like"/>
</dbReference>
<dbReference type="SUPFAM" id="SSF109854">
    <property type="entry name" value="DinB/YfiT-like putative metalloenzymes"/>
    <property type="match status" value="1"/>
</dbReference>
<evidence type="ECO:0000313" key="3">
    <source>
        <dbReference type="Proteomes" id="UP000677244"/>
    </source>
</evidence>
<keyword evidence="3" id="KW-1185">Reference proteome</keyword>
<name>A0ABS3YZY3_9BACT</name>
<gene>
    <name evidence="2" type="ORF">J7I42_24555</name>
</gene>
<dbReference type="RefSeq" id="WP_209141532.1">
    <property type="nucleotide sequence ID" value="NZ_JAGHKO010000010.1"/>
</dbReference>
<dbReference type="Gene3D" id="1.20.120.450">
    <property type="entry name" value="dinb family like domain"/>
    <property type="match status" value="1"/>
</dbReference>
<dbReference type="InterPro" id="IPR024775">
    <property type="entry name" value="DinB-like"/>
</dbReference>
<accession>A0ABS3YZY3</accession>
<proteinExistence type="predicted"/>
<dbReference type="EMBL" id="JAGHKO010000010">
    <property type="protein sequence ID" value="MBO9203479.1"/>
    <property type="molecule type" value="Genomic_DNA"/>
</dbReference>
<comment type="caution">
    <text evidence="2">The sequence shown here is derived from an EMBL/GenBank/DDBJ whole genome shotgun (WGS) entry which is preliminary data.</text>
</comment>
<protein>
    <submittedName>
        <fullName evidence="2">DinB family protein</fullName>
    </submittedName>
</protein>
<sequence>MNQITFLAKQTESAYAWANKLLLSIPHQKWDTTPDIMESNITWQTGHLIVSFYYHSIMVIVGHQKEVLQQVSLKEYGQLFTTAAPVNAKGKFNPEQLSDHLLFMQQRSLEVIQSLSPADLEAALEPVQPAHPIAKNKGEALEWNIQHTLWHCGQISMLKRVVDKRLDFGLLAG</sequence>